<dbReference type="PANTHER" id="PTHR37419:SF1">
    <property type="entry name" value="SERINE_THREONINE-PROTEIN KINASE TOXIN HIPA"/>
    <property type="match status" value="1"/>
</dbReference>
<feature type="domain" description="HipA-like C-terminal" evidence="4">
    <location>
        <begin position="52"/>
        <end position="274"/>
    </location>
</feature>
<comment type="similarity">
    <text evidence="1">Belongs to the HipA Ser/Thr kinase family.</text>
</comment>
<dbReference type="Gene3D" id="1.10.1070.20">
    <property type="match status" value="1"/>
</dbReference>
<dbReference type="InterPro" id="IPR052028">
    <property type="entry name" value="HipA_Ser/Thr_kinase"/>
</dbReference>
<evidence type="ECO:0000313" key="5">
    <source>
        <dbReference type="EMBL" id="MFC1572055.1"/>
    </source>
</evidence>
<evidence type="ECO:0000256" key="2">
    <source>
        <dbReference type="ARBA" id="ARBA00022679"/>
    </source>
</evidence>
<keyword evidence="3" id="KW-0418">Kinase</keyword>
<dbReference type="Pfam" id="PF07804">
    <property type="entry name" value="HipA_C"/>
    <property type="match status" value="1"/>
</dbReference>
<keyword evidence="2" id="KW-0808">Transferase</keyword>
<evidence type="ECO:0000313" key="6">
    <source>
        <dbReference type="Proteomes" id="UP001593833"/>
    </source>
</evidence>
<organism evidence="5 6">
    <name type="scientific">Eiseniibacteriota bacterium</name>
    <dbReference type="NCBI Taxonomy" id="2212470"/>
    <lineage>
        <taxon>Bacteria</taxon>
        <taxon>Candidatus Eiseniibacteriota</taxon>
    </lineage>
</organism>
<evidence type="ECO:0000259" key="4">
    <source>
        <dbReference type="Pfam" id="PF07804"/>
    </source>
</evidence>
<protein>
    <submittedName>
        <fullName evidence="5">HipA domain-containing protein</fullName>
    </submittedName>
</protein>
<accession>A0ABV6YIE6</accession>
<name>A0ABV6YIE6_UNCEI</name>
<dbReference type="PANTHER" id="PTHR37419">
    <property type="entry name" value="SERINE/THREONINE-PROTEIN KINASE TOXIN HIPA"/>
    <property type="match status" value="1"/>
</dbReference>
<keyword evidence="6" id="KW-1185">Reference proteome</keyword>
<dbReference type="InterPro" id="IPR012893">
    <property type="entry name" value="HipA-like_C"/>
</dbReference>
<comment type="caution">
    <text evidence="5">The sequence shown here is derived from an EMBL/GenBank/DDBJ whole genome shotgun (WGS) entry which is preliminary data.</text>
</comment>
<sequence>MNRCPITYEPCGRRRYSVRGLRQLSPRLTELADLPYSAEEQRREAVLRAGRLSIQGVQPKLSARLKVRTGTFEFADRGGRFLLKPQHATFPQLPENEDVTMKMAAQAGIEVPRHGLLHCKDQTFTYFIRRFDRPVRGKKLATEDFAQLAGRDRETKYEYSMERLITILDYCTFPLIERARLLPRILFNYLVGNEDMHLKNFSLITRSGKIELAPAYDFLSTTVAYVALGKKPGDIEEVALPLRGKRRNLSRRLLIDYLAAERLDLPTMEIDHTLSRLSGAFPYWKELLGNSFLDESQKKTYMNLLEQRRSILVI</sequence>
<evidence type="ECO:0000256" key="1">
    <source>
        <dbReference type="ARBA" id="ARBA00010164"/>
    </source>
</evidence>
<evidence type="ECO:0000256" key="3">
    <source>
        <dbReference type="ARBA" id="ARBA00022777"/>
    </source>
</evidence>
<proteinExistence type="inferred from homology"/>
<reference evidence="5 6" key="1">
    <citation type="submission" date="2024-09" db="EMBL/GenBank/DDBJ databases">
        <authorList>
            <person name="D'Angelo T."/>
        </authorList>
    </citation>
    <scope>NUCLEOTIDE SEQUENCE [LARGE SCALE GENOMIC DNA]</scope>
    <source>
        <strain evidence="5">SAG AM-320-E07</strain>
    </source>
</reference>
<gene>
    <name evidence="5" type="ORF">ACFL6M_00490</name>
</gene>
<dbReference type="Proteomes" id="UP001593833">
    <property type="component" value="Unassembled WGS sequence"/>
</dbReference>
<dbReference type="EMBL" id="JBHPKH010000002">
    <property type="protein sequence ID" value="MFC1572055.1"/>
    <property type="molecule type" value="Genomic_DNA"/>
</dbReference>